<dbReference type="PANTHER" id="PTHR38111:SF9">
    <property type="entry name" value="ZN(2)-C6 FUNGAL-TYPE DOMAIN-CONTAINING PROTEIN"/>
    <property type="match status" value="1"/>
</dbReference>
<dbReference type="InterPro" id="IPR053178">
    <property type="entry name" value="Osmoadaptation_assoc"/>
</dbReference>
<name>A0A6A7AAE2_9PLEO</name>
<dbReference type="InterPro" id="IPR001138">
    <property type="entry name" value="Zn2Cys6_DnaBD"/>
</dbReference>
<dbReference type="SUPFAM" id="SSF57701">
    <property type="entry name" value="Zn2/Cys6 DNA-binding domain"/>
    <property type="match status" value="1"/>
</dbReference>
<dbReference type="GO" id="GO:0000981">
    <property type="term" value="F:DNA-binding transcription factor activity, RNA polymerase II-specific"/>
    <property type="evidence" value="ECO:0007669"/>
    <property type="project" value="InterPro"/>
</dbReference>
<dbReference type="AlphaFoldDB" id="A0A6A7AAE2"/>
<dbReference type="GO" id="GO:0008270">
    <property type="term" value="F:zinc ion binding"/>
    <property type="evidence" value="ECO:0007669"/>
    <property type="project" value="InterPro"/>
</dbReference>
<dbReference type="SMART" id="SM00066">
    <property type="entry name" value="GAL4"/>
    <property type="match status" value="1"/>
</dbReference>
<dbReference type="OrthoDB" id="4491390at2759"/>
<dbReference type="PROSITE" id="PS50048">
    <property type="entry name" value="ZN2_CY6_FUNGAL_2"/>
    <property type="match status" value="1"/>
</dbReference>
<dbReference type="PANTHER" id="PTHR38111">
    <property type="entry name" value="ZN(2)-C6 FUNGAL-TYPE DOMAIN-CONTAINING PROTEIN-RELATED"/>
    <property type="match status" value="1"/>
</dbReference>
<accession>A0A6A7AAE2</accession>
<evidence type="ECO:0000256" key="1">
    <source>
        <dbReference type="ARBA" id="ARBA00023242"/>
    </source>
</evidence>
<proteinExistence type="predicted"/>
<feature type="domain" description="Zn(2)-C6 fungal-type" evidence="3">
    <location>
        <begin position="8"/>
        <end position="36"/>
    </location>
</feature>
<sequence>MKVRKQNLCDTCRKRKLQCDGKRPACTQCLFSSRSCEGYPDALFVPFVAPKTAVKPRTRPKPVSWAKLSIPAHTQYPSGNEPGRTQAKDQWTRRSQQGTVTYSALSPLDESHLPGLSTVQEKVSVILRNFIPIQELEHDAADTCERCSRFCGSWALALPELTADTNGPFSQCLHSAVSALALSITAYRNGENLLDAIVAQYEESLRLLGHSLAVVGDTYRSKLVAAVMCLALTEVMSPTQESSWLIHVEGVSSMVQLMPPEIFASGTEHTMLIGFRPLLILKAFILRKATFFAEQAWRTLPFQYQQAAPLQSLLGVAVHIPGILERIDTALPACSDDAGTAEQFITELMGSMTQLKTWHASFLASTSESTYWRRSVEHDVCGTFESLWYPSLGIANVFVYFWVFQLLCLLEIQGLSNRLPELRPAAYGAEDLQDECLELSTCIYKSMEYLLQEEFMLYGIASAGFALSIACETLQSDSKGHAILERLDCSLITRARIRTYV</sequence>
<dbReference type="Pfam" id="PF00172">
    <property type="entry name" value="Zn_clus"/>
    <property type="match status" value="1"/>
</dbReference>
<dbReference type="EMBL" id="MU006221">
    <property type="protein sequence ID" value="KAF2829585.1"/>
    <property type="molecule type" value="Genomic_DNA"/>
</dbReference>
<reference evidence="4" key="1">
    <citation type="journal article" date="2020" name="Stud. Mycol.">
        <title>101 Dothideomycetes genomes: a test case for predicting lifestyles and emergence of pathogens.</title>
        <authorList>
            <person name="Haridas S."/>
            <person name="Albert R."/>
            <person name="Binder M."/>
            <person name="Bloem J."/>
            <person name="Labutti K."/>
            <person name="Salamov A."/>
            <person name="Andreopoulos B."/>
            <person name="Baker S."/>
            <person name="Barry K."/>
            <person name="Bills G."/>
            <person name="Bluhm B."/>
            <person name="Cannon C."/>
            <person name="Castanera R."/>
            <person name="Culley D."/>
            <person name="Daum C."/>
            <person name="Ezra D."/>
            <person name="Gonzalez J."/>
            <person name="Henrissat B."/>
            <person name="Kuo A."/>
            <person name="Liang C."/>
            <person name="Lipzen A."/>
            <person name="Lutzoni F."/>
            <person name="Magnuson J."/>
            <person name="Mondo S."/>
            <person name="Nolan M."/>
            <person name="Ohm R."/>
            <person name="Pangilinan J."/>
            <person name="Park H.-J."/>
            <person name="Ramirez L."/>
            <person name="Alfaro M."/>
            <person name="Sun H."/>
            <person name="Tritt A."/>
            <person name="Yoshinaga Y."/>
            <person name="Zwiers L.-H."/>
            <person name="Turgeon B."/>
            <person name="Goodwin S."/>
            <person name="Spatafora J."/>
            <person name="Crous P."/>
            <person name="Grigoriev I."/>
        </authorList>
    </citation>
    <scope>NUCLEOTIDE SEQUENCE</scope>
    <source>
        <strain evidence="4">CBS 113818</strain>
    </source>
</reference>
<dbReference type="InterPro" id="IPR036864">
    <property type="entry name" value="Zn2-C6_fun-type_DNA-bd_sf"/>
</dbReference>
<evidence type="ECO:0000259" key="3">
    <source>
        <dbReference type="PROSITE" id="PS50048"/>
    </source>
</evidence>
<gene>
    <name evidence="4" type="ORF">CC86DRAFT_437423</name>
</gene>
<evidence type="ECO:0000256" key="2">
    <source>
        <dbReference type="SAM" id="MobiDB-lite"/>
    </source>
</evidence>
<dbReference type="CDD" id="cd00067">
    <property type="entry name" value="GAL4"/>
    <property type="match status" value="1"/>
</dbReference>
<protein>
    <recommendedName>
        <fullName evidence="3">Zn(2)-C6 fungal-type domain-containing protein</fullName>
    </recommendedName>
</protein>
<evidence type="ECO:0000313" key="4">
    <source>
        <dbReference type="EMBL" id="KAF2829585.1"/>
    </source>
</evidence>
<keyword evidence="1" id="KW-0539">Nucleus</keyword>
<organism evidence="4 5">
    <name type="scientific">Ophiobolus disseminans</name>
    <dbReference type="NCBI Taxonomy" id="1469910"/>
    <lineage>
        <taxon>Eukaryota</taxon>
        <taxon>Fungi</taxon>
        <taxon>Dikarya</taxon>
        <taxon>Ascomycota</taxon>
        <taxon>Pezizomycotina</taxon>
        <taxon>Dothideomycetes</taxon>
        <taxon>Pleosporomycetidae</taxon>
        <taxon>Pleosporales</taxon>
        <taxon>Pleosporineae</taxon>
        <taxon>Phaeosphaeriaceae</taxon>
        <taxon>Ophiobolus</taxon>
    </lineage>
</organism>
<evidence type="ECO:0000313" key="5">
    <source>
        <dbReference type="Proteomes" id="UP000799424"/>
    </source>
</evidence>
<keyword evidence="5" id="KW-1185">Reference proteome</keyword>
<dbReference type="Proteomes" id="UP000799424">
    <property type="component" value="Unassembled WGS sequence"/>
</dbReference>
<feature type="region of interest" description="Disordered" evidence="2">
    <location>
        <begin position="74"/>
        <end position="93"/>
    </location>
</feature>
<dbReference type="Gene3D" id="4.10.240.10">
    <property type="entry name" value="Zn(2)-C6 fungal-type DNA-binding domain"/>
    <property type="match status" value="1"/>
</dbReference>